<dbReference type="Proteomes" id="UP000654918">
    <property type="component" value="Unassembled WGS sequence"/>
</dbReference>
<dbReference type="AlphaFoldDB" id="A0A8H6JQV5"/>
<accession>A0A8H6JQV5</accession>
<sequence length="81" mass="8527">MHATPVWTSRVPDSLAVKDTVSLVPDISVLSVSPAVQYGSSFHTPEPARAAPAYRPDHSSLDDVECLSCVGENTADDSGLC</sequence>
<keyword evidence="2" id="KW-1185">Reference proteome</keyword>
<comment type="caution">
    <text evidence="1">The sequence shown here is derived from an EMBL/GenBank/DDBJ whole genome shotgun (WGS) entry which is preliminary data.</text>
</comment>
<dbReference type="EMBL" id="WIGO01000318">
    <property type="protein sequence ID" value="KAF6817387.1"/>
    <property type="molecule type" value="Genomic_DNA"/>
</dbReference>
<proteinExistence type="predicted"/>
<gene>
    <name evidence="1" type="ORF">CPLU01_13588</name>
</gene>
<reference evidence="1" key="1">
    <citation type="journal article" date="2020" name="Phytopathology">
        <title>Genome Sequence Resources of Colletotrichum truncatum, C. plurivorum, C. musicola, and C. sojae: Four Species Pathogenic to Soybean (Glycine max).</title>
        <authorList>
            <person name="Rogerio F."/>
            <person name="Boufleur T.R."/>
            <person name="Ciampi-Guillardi M."/>
            <person name="Sukno S.A."/>
            <person name="Thon M.R."/>
            <person name="Massola Junior N.S."/>
            <person name="Baroncelli R."/>
        </authorList>
    </citation>
    <scope>NUCLEOTIDE SEQUENCE</scope>
    <source>
        <strain evidence="1">LFN00145</strain>
    </source>
</reference>
<name>A0A8H6JQV5_9PEZI</name>
<evidence type="ECO:0000313" key="1">
    <source>
        <dbReference type="EMBL" id="KAF6817387.1"/>
    </source>
</evidence>
<protein>
    <submittedName>
        <fullName evidence="1">Uncharacterized protein</fullName>
    </submittedName>
</protein>
<organism evidence="1 2">
    <name type="scientific">Colletotrichum plurivorum</name>
    <dbReference type="NCBI Taxonomy" id="2175906"/>
    <lineage>
        <taxon>Eukaryota</taxon>
        <taxon>Fungi</taxon>
        <taxon>Dikarya</taxon>
        <taxon>Ascomycota</taxon>
        <taxon>Pezizomycotina</taxon>
        <taxon>Sordariomycetes</taxon>
        <taxon>Hypocreomycetidae</taxon>
        <taxon>Glomerellales</taxon>
        <taxon>Glomerellaceae</taxon>
        <taxon>Colletotrichum</taxon>
        <taxon>Colletotrichum orchidearum species complex</taxon>
    </lineage>
</organism>
<evidence type="ECO:0000313" key="2">
    <source>
        <dbReference type="Proteomes" id="UP000654918"/>
    </source>
</evidence>